<evidence type="ECO:0000313" key="2">
    <source>
        <dbReference type="Proteomes" id="UP000218785"/>
    </source>
</evidence>
<dbReference type="EMBL" id="AP018248">
    <property type="protein sequence ID" value="BAY97076.1"/>
    <property type="molecule type" value="Genomic_DNA"/>
</dbReference>
<evidence type="ECO:0000313" key="1">
    <source>
        <dbReference type="EMBL" id="BAY97076.1"/>
    </source>
</evidence>
<organism evidence="1 2">
    <name type="scientific">Tolypothrix tenuis PCC 7101</name>
    <dbReference type="NCBI Taxonomy" id="231146"/>
    <lineage>
        <taxon>Bacteria</taxon>
        <taxon>Bacillati</taxon>
        <taxon>Cyanobacteriota</taxon>
        <taxon>Cyanophyceae</taxon>
        <taxon>Nostocales</taxon>
        <taxon>Tolypothrichaceae</taxon>
        <taxon>Tolypothrix</taxon>
    </lineage>
</organism>
<name>A0A1Z4MUC0_9CYAN</name>
<dbReference type="Gene3D" id="3.40.50.1110">
    <property type="entry name" value="SGNH hydrolase"/>
    <property type="match status" value="1"/>
</dbReference>
<dbReference type="RefSeq" id="WP_096574185.1">
    <property type="nucleotide sequence ID" value="NZ_CAWNJS010000001.1"/>
</dbReference>
<keyword evidence="2" id="KW-1185">Reference proteome</keyword>
<protein>
    <recommendedName>
        <fullName evidence="3">SGNH hydrolase-type esterase domain-containing protein</fullName>
    </recommendedName>
</protein>
<evidence type="ECO:0008006" key="3">
    <source>
        <dbReference type="Google" id="ProtNLM"/>
    </source>
</evidence>
<dbReference type="AlphaFoldDB" id="A0A1Z4MUC0"/>
<dbReference type="CDD" id="cd00229">
    <property type="entry name" value="SGNH_hydrolase"/>
    <property type="match status" value="1"/>
</dbReference>
<gene>
    <name evidence="1" type="ORF">NIES37_10130</name>
</gene>
<sequence>MKYIVGISILFLIAAIAILNSIIRKKLLPESEQQSLKVLFIGNSYTYYHELPKLVQNLALTAKEAKRFETEMVTVGGATLEQLWQQGKAVSKIKNGKWDYVVLQEQSTLPITNPKLMYEYARLFNEEIKKINAQTVFYLTWARQNKPETQQALNDSYMTIAQELKAIVAPVGIVWQKIQEQNQNLMLYEPDNSHPSPIGSYVAACVFYATIYGKSPEGLNYPNNKNNSNNTPENNKTKLEELNNTDMTMIQHLAWEVVSRKTS</sequence>
<dbReference type="SUPFAM" id="SSF52266">
    <property type="entry name" value="SGNH hydrolase"/>
    <property type="match status" value="1"/>
</dbReference>
<proteinExistence type="predicted"/>
<reference evidence="1 2" key="1">
    <citation type="submission" date="2017-06" db="EMBL/GenBank/DDBJ databases">
        <title>Genome sequencing of cyanobaciteial culture collection at National Institute for Environmental Studies (NIES).</title>
        <authorList>
            <person name="Hirose Y."/>
            <person name="Shimura Y."/>
            <person name="Fujisawa T."/>
            <person name="Nakamura Y."/>
            <person name="Kawachi M."/>
        </authorList>
    </citation>
    <scope>NUCLEOTIDE SEQUENCE [LARGE SCALE GENOMIC DNA]</scope>
    <source>
        <strain evidence="1 2">NIES-37</strain>
    </source>
</reference>
<dbReference type="Proteomes" id="UP000218785">
    <property type="component" value="Chromosome"/>
</dbReference>
<accession>A0A1Z4MUC0</accession>
<dbReference type="InterPro" id="IPR036514">
    <property type="entry name" value="SGNH_hydro_sf"/>
</dbReference>
<dbReference type="KEGG" id="ttq:NIES37_10130"/>